<feature type="binding site" evidence="3">
    <location>
        <begin position="219"/>
        <end position="223"/>
    </location>
    <ligand>
        <name>CoA</name>
        <dbReference type="ChEBI" id="CHEBI:57287"/>
    </ligand>
</feature>
<proteinExistence type="inferred from homology"/>
<keyword evidence="7" id="KW-1185">Reference proteome</keyword>
<dbReference type="PANTHER" id="PTHR21432:SF20">
    <property type="entry name" value="ACETYL-COA HYDROLASE"/>
    <property type="match status" value="1"/>
</dbReference>
<keyword evidence="3" id="KW-0443">Lipid metabolism</keyword>
<keyword evidence="3" id="KW-0276">Fatty acid metabolism</keyword>
<keyword evidence="3" id="KW-0963">Cytoplasm</keyword>
<feature type="binding site" evidence="3">
    <location>
        <position position="342"/>
    </location>
    <ligand>
        <name>CoA</name>
        <dbReference type="ChEBI" id="CHEBI:57287"/>
    </ligand>
</feature>
<dbReference type="GO" id="GO:0016740">
    <property type="term" value="F:transferase activity"/>
    <property type="evidence" value="ECO:0007669"/>
    <property type="project" value="UniProtKB-KW"/>
</dbReference>
<dbReference type="InterPro" id="IPR038460">
    <property type="entry name" value="AcetylCoA_hyd_C_sf"/>
</dbReference>
<feature type="binding site" evidence="3">
    <location>
        <position position="319"/>
    </location>
    <ligand>
        <name>CoA</name>
        <dbReference type="ChEBI" id="CHEBI:57287"/>
    </ligand>
</feature>
<dbReference type="InterPro" id="IPR026888">
    <property type="entry name" value="AcetylCoA_hyd_C"/>
</dbReference>
<sequence length="445" mass="48654">MMNVFDEYRAKLRTPQQAVSIVKSGDWVDYTTNVGFPALCDAALADRREELTDVKIRGNLIFGPLRTVESDPAREHFTYNSWHCSGYERRLCDRGLCSYIPMVFRNLAWYYREFLTVNVAMMSVAPMDKHGYFNLSCAAGVGRAILEKADVVILEVNESLPVVYGGFGESVHISEADFVVEGAHGALPQLPVPAPTPEDEAIAAHIVKHIGDGATLQLGIGGMPNAVGSLIAKSDLKDLGMHTELCGDAYLDLYEAGKLTNRRKSFQRGKGVAGIILGTQRLYDWVDRNPGVVVEPLEFINDPAVIARNDRMISINSCVSADLYGQVGAESAGLRHISGTGGQLDYLTGAAMSRGGAAFICMTSSFVTQTGERRSRIVPHFCGDIVTDPRSQAYFIVTEYGAVNLAGASAWERAERLISIAHPDFRDELVAAARKQNIWRASAKR</sequence>
<dbReference type="HAMAP" id="MF_03228">
    <property type="entry name" value="But_CoA_trans"/>
    <property type="match status" value="1"/>
</dbReference>
<gene>
    <name evidence="6" type="ORF">HMPREF7215_0603</name>
</gene>
<accession>A0ABM9ZVU1</accession>
<dbReference type="Pfam" id="PF13336">
    <property type="entry name" value="AcetylCoA_hyd_C"/>
    <property type="match status" value="1"/>
</dbReference>
<dbReference type="EC" id="2.8.3.-" evidence="3"/>
<feature type="domain" description="Acetyl-CoA hydrolase/transferase C-terminal" evidence="5">
    <location>
        <begin position="278"/>
        <end position="433"/>
    </location>
</feature>
<comment type="catalytic activity">
    <reaction evidence="3">
        <text>butanoate + acetyl-CoA = butanoyl-CoA + acetate</text>
        <dbReference type="Rhea" id="RHEA:30071"/>
        <dbReference type="ChEBI" id="CHEBI:17968"/>
        <dbReference type="ChEBI" id="CHEBI:30089"/>
        <dbReference type="ChEBI" id="CHEBI:57288"/>
        <dbReference type="ChEBI" id="CHEBI:57371"/>
    </reaction>
</comment>
<feature type="domain" description="Acetyl-CoA hydrolase/transferase N-terminal" evidence="4">
    <location>
        <begin position="7"/>
        <end position="182"/>
    </location>
</feature>
<evidence type="ECO:0000256" key="1">
    <source>
        <dbReference type="ARBA" id="ARBA00009632"/>
    </source>
</evidence>
<dbReference type="Gene3D" id="3.40.1080.10">
    <property type="entry name" value="Glutaconate Coenzyme A-transferase"/>
    <property type="match status" value="1"/>
</dbReference>
<feature type="active site" description="5-glutamyl coenzyme A thioester intermediate" evidence="3">
    <location>
        <position position="244"/>
    </location>
</feature>
<dbReference type="InterPro" id="IPR003702">
    <property type="entry name" value="ActCoA_hydro_N"/>
</dbReference>
<evidence type="ECO:0000256" key="3">
    <source>
        <dbReference type="HAMAP-Rule" id="MF_03228"/>
    </source>
</evidence>
<dbReference type="InterPro" id="IPR046433">
    <property type="entry name" value="ActCoA_hydro"/>
</dbReference>
<comment type="caution">
    <text evidence="6">The sequence shown here is derived from an EMBL/GenBank/DDBJ whole genome shotgun (WGS) entry which is preliminary data.</text>
</comment>
<organism evidence="6 7">
    <name type="scientific">Pyramidobacter piscolens W5455</name>
    <dbReference type="NCBI Taxonomy" id="352165"/>
    <lineage>
        <taxon>Bacteria</taxon>
        <taxon>Thermotogati</taxon>
        <taxon>Synergistota</taxon>
        <taxon>Synergistia</taxon>
        <taxon>Synergistales</taxon>
        <taxon>Dethiosulfovibrionaceae</taxon>
        <taxon>Pyramidobacter</taxon>
    </lineage>
</organism>
<name>A0ABM9ZVU1_9BACT</name>
<dbReference type="EMBL" id="ADFP01000051">
    <property type="protein sequence ID" value="EFB91011.1"/>
    <property type="molecule type" value="Genomic_DNA"/>
</dbReference>
<comment type="subcellular location">
    <subcellularLocation>
        <location evidence="3">Cytoplasm</location>
    </subcellularLocation>
</comment>
<comment type="pathway">
    <text evidence="3">Lipid metabolism; butanoate metabolism.</text>
</comment>
<dbReference type="InterPro" id="IPR023990">
    <property type="entry name" value="Butryl-CoA_acetate_CoA_Tfrase"/>
</dbReference>
<comment type="function">
    <text evidence="3">Coenzyme A-transferase that converts butyrate to butyryl-CoA.</text>
</comment>
<protein>
    <recommendedName>
        <fullName evidence="3">Probable butyrate:acetyl-CoA coenzyme A-transferase</fullName>
        <shortName evidence="3">Butyrate CoA-transferase</shortName>
        <ecNumber evidence="3">2.8.3.-</ecNumber>
    </recommendedName>
</protein>
<dbReference type="InterPro" id="IPR037171">
    <property type="entry name" value="NagB/RpiA_transferase-like"/>
</dbReference>
<evidence type="ECO:0000256" key="2">
    <source>
        <dbReference type="ARBA" id="ARBA00022679"/>
    </source>
</evidence>
<evidence type="ECO:0000259" key="4">
    <source>
        <dbReference type="Pfam" id="PF02550"/>
    </source>
</evidence>
<evidence type="ECO:0000313" key="6">
    <source>
        <dbReference type="EMBL" id="EFB91011.1"/>
    </source>
</evidence>
<dbReference type="Pfam" id="PF02550">
    <property type="entry name" value="AcetylCoA_hydro"/>
    <property type="match status" value="1"/>
</dbReference>
<reference evidence="6 7" key="1">
    <citation type="submission" date="2009-12" db="EMBL/GenBank/DDBJ databases">
        <authorList>
            <person name="Shrivastava S."/>
            <person name="Madupu R."/>
            <person name="Durkin A.S."/>
            <person name="Torralba M."/>
            <person name="Methe B."/>
            <person name="Sutton G.G."/>
            <person name="Strausberg R.L."/>
            <person name="Nelson K.E."/>
        </authorList>
    </citation>
    <scope>NUCLEOTIDE SEQUENCE [LARGE SCALE GENOMIC DNA]</scope>
    <source>
        <strain evidence="6 7">W5455</strain>
    </source>
</reference>
<dbReference type="Gene3D" id="3.30.750.70">
    <property type="entry name" value="4-hydroxybutyrate coenzyme like domains"/>
    <property type="match status" value="1"/>
</dbReference>
<dbReference type="Proteomes" id="UP000006462">
    <property type="component" value="Unassembled WGS sequence"/>
</dbReference>
<dbReference type="Gene3D" id="3.40.1080.20">
    <property type="entry name" value="Acetyl-CoA hydrolase/transferase C-terminal domain"/>
    <property type="match status" value="1"/>
</dbReference>
<dbReference type="SUPFAM" id="SSF100950">
    <property type="entry name" value="NagB/RpiA/CoA transferase-like"/>
    <property type="match status" value="2"/>
</dbReference>
<comment type="similarity">
    <text evidence="1 3">Belongs to the acetyl-CoA hydrolase/transferase family.</text>
</comment>
<keyword evidence="2 3" id="KW-0808">Transferase</keyword>
<dbReference type="PANTHER" id="PTHR21432">
    <property type="entry name" value="ACETYL-COA HYDROLASE-RELATED"/>
    <property type="match status" value="1"/>
</dbReference>
<evidence type="ECO:0000259" key="5">
    <source>
        <dbReference type="Pfam" id="PF13336"/>
    </source>
</evidence>
<evidence type="ECO:0000313" key="7">
    <source>
        <dbReference type="Proteomes" id="UP000006462"/>
    </source>
</evidence>